<sequence length="318" mass="33734">MKKMKGILKTAIVVSVGSATLLASSGMAFAATINNNSVVPLHQPRTIGGEQINTGYQVGQSIIYPMTGGFNIIANPNINWTHAAKMAYLNNQQAQQDLKTLFSSTYATSPDVQNAEKPAKQLIEAISNAAKAKTQNAKSSATNGDVAQPSSTPPLVSHTFNDNAFGSLNGVQNQIETYDNSTLYVDQGSTSTSMDFPFYYAKWEPYDEIMFLGSGLAADVRLDIHWDFNGFTGSVGIPPSVGFSASGSSATYSTGNISDTWIDTFQPSYPVVASNALGATMTNTDQITTGSVTATVNGRSSTGSSQIDNGYNIYGIYT</sequence>
<evidence type="ECO:0000256" key="1">
    <source>
        <dbReference type="SAM" id="MobiDB-lite"/>
    </source>
</evidence>
<keyword evidence="2" id="KW-0732">Signal</keyword>
<organism evidence="3 4">
    <name type="scientific">Alicyclobacillus dauci</name>
    <dbReference type="NCBI Taxonomy" id="1475485"/>
    <lineage>
        <taxon>Bacteria</taxon>
        <taxon>Bacillati</taxon>
        <taxon>Bacillota</taxon>
        <taxon>Bacilli</taxon>
        <taxon>Bacillales</taxon>
        <taxon>Alicyclobacillaceae</taxon>
        <taxon>Alicyclobacillus</taxon>
    </lineage>
</organism>
<feature type="signal peptide" evidence="2">
    <location>
        <begin position="1"/>
        <end position="30"/>
    </location>
</feature>
<accession>A0ABY6Z4R7</accession>
<evidence type="ECO:0000256" key="2">
    <source>
        <dbReference type="SAM" id="SignalP"/>
    </source>
</evidence>
<dbReference type="Proteomes" id="UP001164803">
    <property type="component" value="Chromosome"/>
</dbReference>
<reference evidence="3" key="1">
    <citation type="submission" date="2022-08" db="EMBL/GenBank/DDBJ databases">
        <title>Alicyclobacillus dauci DSM2870, complete genome.</title>
        <authorList>
            <person name="Wang Q."/>
            <person name="Cai R."/>
            <person name="Wang Z."/>
        </authorList>
    </citation>
    <scope>NUCLEOTIDE SEQUENCE</scope>
    <source>
        <strain evidence="3">DSM 28700</strain>
    </source>
</reference>
<feature type="chain" id="PRO_5045740317" description="Peptidase A4 family protein" evidence="2">
    <location>
        <begin position="31"/>
        <end position="318"/>
    </location>
</feature>
<evidence type="ECO:0000313" key="3">
    <source>
        <dbReference type="EMBL" id="WAH37764.1"/>
    </source>
</evidence>
<keyword evidence="4" id="KW-1185">Reference proteome</keyword>
<evidence type="ECO:0000313" key="4">
    <source>
        <dbReference type="Proteomes" id="UP001164803"/>
    </source>
</evidence>
<name>A0ABY6Z4R7_9BACL</name>
<feature type="region of interest" description="Disordered" evidence="1">
    <location>
        <begin position="134"/>
        <end position="153"/>
    </location>
</feature>
<evidence type="ECO:0008006" key="5">
    <source>
        <dbReference type="Google" id="ProtNLM"/>
    </source>
</evidence>
<protein>
    <recommendedName>
        <fullName evidence="5">Peptidase A4 family protein</fullName>
    </recommendedName>
</protein>
<dbReference type="RefSeq" id="WP_268045288.1">
    <property type="nucleotide sequence ID" value="NZ_CP104064.1"/>
</dbReference>
<dbReference type="EMBL" id="CP104064">
    <property type="protein sequence ID" value="WAH37764.1"/>
    <property type="molecule type" value="Genomic_DNA"/>
</dbReference>
<gene>
    <name evidence="3" type="ORF">NZD86_04475</name>
</gene>
<proteinExistence type="predicted"/>